<evidence type="ECO:0000313" key="3">
    <source>
        <dbReference type="Proteomes" id="UP000515708"/>
    </source>
</evidence>
<organism evidence="2 3">
    <name type="scientific">Microbacterium esteraromaticum</name>
    <dbReference type="NCBI Taxonomy" id="57043"/>
    <lineage>
        <taxon>Bacteria</taxon>
        <taxon>Bacillati</taxon>
        <taxon>Actinomycetota</taxon>
        <taxon>Actinomycetes</taxon>
        <taxon>Micrococcales</taxon>
        <taxon>Microbacteriaceae</taxon>
        <taxon>Microbacterium</taxon>
    </lineage>
</organism>
<evidence type="ECO:0000313" key="2">
    <source>
        <dbReference type="EMBL" id="QMU97047.1"/>
    </source>
</evidence>
<gene>
    <name evidence="2" type="ORF">FVO59_07275</name>
</gene>
<dbReference type="AlphaFoldDB" id="A0A7D8AKZ6"/>
<accession>A0A7D8AKZ6</accession>
<dbReference type="EMBL" id="CP043732">
    <property type="protein sequence ID" value="QMU97047.1"/>
    <property type="molecule type" value="Genomic_DNA"/>
</dbReference>
<dbReference type="InterPro" id="IPR005532">
    <property type="entry name" value="SUMF_dom"/>
</dbReference>
<reference evidence="2 3" key="1">
    <citation type="journal article" date="2020" name="Front. Microbiol.">
        <title>Design of Bacterial Strain-Specific qPCR Assays Using NGS Data and Publicly Available Resources and Its Application to Track Biocontrol Strains.</title>
        <authorList>
            <person name="Hernandez I."/>
            <person name="Sant C."/>
            <person name="Martinez R."/>
            <person name="Fernandez C."/>
        </authorList>
    </citation>
    <scope>NUCLEOTIDE SEQUENCE [LARGE SCALE GENOMIC DNA]</scope>
    <source>
        <strain evidence="2 3">B24</strain>
    </source>
</reference>
<dbReference type="Pfam" id="PF03781">
    <property type="entry name" value="FGE-sulfatase"/>
    <property type="match status" value="1"/>
</dbReference>
<dbReference type="Proteomes" id="UP000515708">
    <property type="component" value="Chromosome"/>
</dbReference>
<proteinExistence type="predicted"/>
<name>A0A7D8AKZ6_9MICO</name>
<dbReference type="Gene3D" id="3.90.1580.10">
    <property type="entry name" value="paralog of FGE (formylglycine-generating enzyme)"/>
    <property type="match status" value="1"/>
</dbReference>
<dbReference type="InterPro" id="IPR042095">
    <property type="entry name" value="SUMF_sf"/>
</dbReference>
<evidence type="ECO:0000259" key="1">
    <source>
        <dbReference type="Pfam" id="PF03781"/>
    </source>
</evidence>
<sequence>MSSGFDPLHPRELDRPTTVPLRDADGALIDVAAGADALVMDDGKIFAAPSDPAQLDDWRAQLTAWREGARARNGIPTRYDDEASHWAARCFTVAQVWLWDELFFDFEAQRFTPERFAADARRRFGGLDGVVLWHAYPVIGIDDRNQWDFYDVPGLADAAAALHELGIAVFVDYNPWDTGTRRAGDDATELAATVRRLGADGIFLDTLKKADPEMVAALDAARPGIGLEGESKLATERIADHTLSWAQWFADSEAPGVLRAHWFERRHMQHHIRRWHRDHAEELRSAWLNGVGMMVWEVVFGVWVGWNDRDAATLRRMLPVQRGLHRWLVDGEWTPLAVHQAPVFGSTFDLDGSLLLLLANTSDADVSYRLEGTGWQPLHTGDSAGAITVPAQGIAAAMRVTGEEPAELAAVRAALTHEVAVAKASFPHRRAHRLAPAPSGRIVADDAVRTDAAARTVTVPAGEHVLTVRYRARETGMYDGAPYVDEWKPLPPRLHDQRTLERVAELALPVRVAAAEVSEADYALYLEAIGEPVVSRGPERPATGVTFARARDYARWVGGRLPTEDEWQLAAVMPGFERRTPEVWNWTESEHSDGRTRFVMLKGGSAHESTGSDWYVDGGVRDPEFALKLLLPGLGQDASPSIGFRVCWEDEA</sequence>
<dbReference type="InterPro" id="IPR016187">
    <property type="entry name" value="CTDL_fold"/>
</dbReference>
<dbReference type="SUPFAM" id="SSF56436">
    <property type="entry name" value="C-type lectin-like"/>
    <property type="match status" value="1"/>
</dbReference>
<protein>
    <submittedName>
        <fullName evidence="2">SUMF1/EgtB/PvdO family nonheme iron enzyme</fullName>
    </submittedName>
</protein>
<feature type="domain" description="Sulfatase-modifying factor enzyme-like" evidence="1">
    <location>
        <begin position="531"/>
        <end position="590"/>
    </location>
</feature>
<dbReference type="RefSeq" id="WP_182256132.1">
    <property type="nucleotide sequence ID" value="NZ_CP043732.1"/>
</dbReference>